<comment type="subunit">
    <text evidence="3">Monomer.</text>
</comment>
<protein>
    <recommendedName>
        <fullName evidence="5">2-amino-3-carboxymuconate-6-semialdehyde decarboxylase</fullName>
        <ecNumber evidence="4">4.1.1.45</ecNumber>
    </recommendedName>
    <alternativeName>
        <fullName evidence="10">Picolinate carboxylase</fullName>
    </alternativeName>
</protein>
<dbReference type="EC" id="4.1.1.45" evidence="4"/>
<evidence type="ECO:0000256" key="7">
    <source>
        <dbReference type="ARBA" id="ARBA00022793"/>
    </source>
</evidence>
<sequence>MKIDLHTHILPASLDTPWIRFQQNGNKTDILVDGVFFRAVQANCFDEAVRIAEMDASGIDMQVLSTVPILFFYDRPGEDVSLLCRQLNEHILSLCQKHPTRFLGLGTVPLQDIDACLAELEYIKAAGLHGVQIGTTVNQKNLDDSSLALFWSTCERLDLPVFIHPLGYTLPCESHRWGPYWNAWLIGMPCETGLAFLALLCSDTLSRHPSLRIAFAHGGGVFPALLGRIAHGFECRPDLLCTQTTATPESVLQQGNIFVDSLVHDPDALEFLVKKIGSARICLGSDYPFPLGEETVGGVLQHSSLTGSQKEEIASLNVLRFLNVHLPN</sequence>
<dbReference type="AlphaFoldDB" id="A0A1L9SD03"/>
<dbReference type="CDD" id="cd01292">
    <property type="entry name" value="metallo-dependent_hydrolases"/>
    <property type="match status" value="1"/>
</dbReference>
<evidence type="ECO:0000256" key="3">
    <source>
        <dbReference type="ARBA" id="ARBA00011245"/>
    </source>
</evidence>
<dbReference type="InterPro" id="IPR032466">
    <property type="entry name" value="Metal_Hydrolase"/>
</dbReference>
<evidence type="ECO:0000256" key="11">
    <source>
        <dbReference type="RuleBase" id="RU366045"/>
    </source>
</evidence>
<accession>A0A1L9SD03</accession>
<dbReference type="GeneID" id="34615953"/>
<keyword evidence="14" id="KW-1185">Reference proteome</keyword>
<feature type="domain" description="Amidohydrolase-related" evidence="12">
    <location>
        <begin position="3"/>
        <end position="300"/>
    </location>
</feature>
<evidence type="ECO:0000256" key="10">
    <source>
        <dbReference type="ARBA" id="ARBA00031120"/>
    </source>
</evidence>
<name>A0A1L9SD03_9EURO</name>
<dbReference type="GO" id="GO:0001760">
    <property type="term" value="F:aminocarboxymuconate-semialdehyde decarboxylase activity"/>
    <property type="evidence" value="ECO:0007669"/>
    <property type="project" value="UniProtKB-EC"/>
</dbReference>
<keyword evidence="7 11" id="KW-0210">Decarboxylase</keyword>
<keyword evidence="8" id="KW-0862">Zinc</keyword>
<keyword evidence="9 11" id="KW-0456">Lyase</keyword>
<evidence type="ECO:0000256" key="2">
    <source>
        <dbReference type="ARBA" id="ARBA00005871"/>
    </source>
</evidence>
<dbReference type="GO" id="GO:0005829">
    <property type="term" value="C:cytosol"/>
    <property type="evidence" value="ECO:0007669"/>
    <property type="project" value="TreeGrafter"/>
</dbReference>
<dbReference type="STRING" id="1073090.A0A1L9SD03"/>
<dbReference type="RefSeq" id="XP_022579615.1">
    <property type="nucleotide sequence ID" value="XM_022729489.1"/>
</dbReference>
<keyword evidence="6" id="KW-0479">Metal-binding</keyword>
<dbReference type="VEuPathDB" id="FungiDB:ASPZODRAFT_677336"/>
<dbReference type="GO" id="GO:0019748">
    <property type="term" value="P:secondary metabolic process"/>
    <property type="evidence" value="ECO:0007669"/>
    <property type="project" value="TreeGrafter"/>
</dbReference>
<evidence type="ECO:0000313" key="14">
    <source>
        <dbReference type="Proteomes" id="UP000184188"/>
    </source>
</evidence>
<comment type="similarity">
    <text evidence="2">Belongs to the metallo-dependent hydrolases superfamily. ACMSD family.</text>
</comment>
<dbReference type="OrthoDB" id="2832284at2759"/>
<dbReference type="PANTHER" id="PTHR21240:SF27">
    <property type="entry name" value="2-AMINO-3-CARBOXYMUCONATE-6-SEMIALDEHYDE DECARBOXYLASE"/>
    <property type="match status" value="1"/>
</dbReference>
<dbReference type="Gene3D" id="3.20.20.140">
    <property type="entry name" value="Metal-dependent hydrolases"/>
    <property type="match status" value="1"/>
</dbReference>
<dbReference type="InterPro" id="IPR006680">
    <property type="entry name" value="Amidohydro-rel"/>
</dbReference>
<gene>
    <name evidence="13" type="ORF">ASPZODRAFT_677336</name>
</gene>
<dbReference type="PANTHER" id="PTHR21240">
    <property type="entry name" value="2-AMINO-3-CARBOXYLMUCONATE-6-SEMIALDEHYDE DECARBOXYLASE"/>
    <property type="match status" value="1"/>
</dbReference>
<dbReference type="InterPro" id="IPR032465">
    <property type="entry name" value="ACMSD"/>
</dbReference>
<evidence type="ECO:0000259" key="12">
    <source>
        <dbReference type="Pfam" id="PF04909"/>
    </source>
</evidence>
<dbReference type="GO" id="GO:0046872">
    <property type="term" value="F:metal ion binding"/>
    <property type="evidence" value="ECO:0007669"/>
    <property type="project" value="UniProtKB-KW"/>
</dbReference>
<evidence type="ECO:0000256" key="4">
    <source>
        <dbReference type="ARBA" id="ARBA00012365"/>
    </source>
</evidence>
<evidence type="ECO:0000256" key="8">
    <source>
        <dbReference type="ARBA" id="ARBA00022833"/>
    </source>
</evidence>
<comment type="pathway">
    <text evidence="1">Secondary metabolite metabolism; quinolate metabolism.</text>
</comment>
<reference evidence="14" key="1">
    <citation type="journal article" date="2017" name="Genome Biol.">
        <title>Comparative genomics reveals high biological diversity and specific adaptations in the industrially and medically important fungal genus Aspergillus.</title>
        <authorList>
            <person name="de Vries R.P."/>
            <person name="Riley R."/>
            <person name="Wiebenga A."/>
            <person name="Aguilar-Osorio G."/>
            <person name="Amillis S."/>
            <person name="Uchima C.A."/>
            <person name="Anderluh G."/>
            <person name="Asadollahi M."/>
            <person name="Askin M."/>
            <person name="Barry K."/>
            <person name="Battaglia E."/>
            <person name="Bayram O."/>
            <person name="Benocci T."/>
            <person name="Braus-Stromeyer S.A."/>
            <person name="Caldana C."/>
            <person name="Canovas D."/>
            <person name="Cerqueira G.C."/>
            <person name="Chen F."/>
            <person name="Chen W."/>
            <person name="Choi C."/>
            <person name="Clum A."/>
            <person name="Dos Santos R.A."/>
            <person name="Damasio A.R."/>
            <person name="Diallinas G."/>
            <person name="Emri T."/>
            <person name="Fekete E."/>
            <person name="Flipphi M."/>
            <person name="Freyberg S."/>
            <person name="Gallo A."/>
            <person name="Gournas C."/>
            <person name="Habgood R."/>
            <person name="Hainaut M."/>
            <person name="Harispe M.L."/>
            <person name="Henrissat B."/>
            <person name="Hilden K.S."/>
            <person name="Hope R."/>
            <person name="Hossain A."/>
            <person name="Karabika E."/>
            <person name="Karaffa L."/>
            <person name="Karanyi Z."/>
            <person name="Krasevec N."/>
            <person name="Kuo A."/>
            <person name="Kusch H."/>
            <person name="LaButti K."/>
            <person name="Lagendijk E.L."/>
            <person name="Lapidus A."/>
            <person name="Levasseur A."/>
            <person name="Lindquist E."/>
            <person name="Lipzen A."/>
            <person name="Logrieco A.F."/>
            <person name="MacCabe A."/>
            <person name="Maekelae M.R."/>
            <person name="Malavazi I."/>
            <person name="Melin P."/>
            <person name="Meyer V."/>
            <person name="Mielnichuk N."/>
            <person name="Miskei M."/>
            <person name="Molnar A.P."/>
            <person name="Mule G."/>
            <person name="Ngan C.Y."/>
            <person name="Orejas M."/>
            <person name="Orosz E."/>
            <person name="Ouedraogo J.P."/>
            <person name="Overkamp K.M."/>
            <person name="Park H.-S."/>
            <person name="Perrone G."/>
            <person name="Piumi F."/>
            <person name="Punt P.J."/>
            <person name="Ram A.F."/>
            <person name="Ramon A."/>
            <person name="Rauscher S."/>
            <person name="Record E."/>
            <person name="Riano-Pachon D.M."/>
            <person name="Robert V."/>
            <person name="Roehrig J."/>
            <person name="Ruller R."/>
            <person name="Salamov A."/>
            <person name="Salih N.S."/>
            <person name="Samson R.A."/>
            <person name="Sandor E."/>
            <person name="Sanguinetti M."/>
            <person name="Schuetze T."/>
            <person name="Sepcic K."/>
            <person name="Shelest E."/>
            <person name="Sherlock G."/>
            <person name="Sophianopoulou V."/>
            <person name="Squina F.M."/>
            <person name="Sun H."/>
            <person name="Susca A."/>
            <person name="Todd R.B."/>
            <person name="Tsang A."/>
            <person name="Unkles S.E."/>
            <person name="van de Wiele N."/>
            <person name="van Rossen-Uffink D."/>
            <person name="Oliveira J.V."/>
            <person name="Vesth T.C."/>
            <person name="Visser J."/>
            <person name="Yu J.-H."/>
            <person name="Zhou M."/>
            <person name="Andersen M.R."/>
            <person name="Archer D.B."/>
            <person name="Baker S.E."/>
            <person name="Benoit I."/>
            <person name="Brakhage A.A."/>
            <person name="Braus G.H."/>
            <person name="Fischer R."/>
            <person name="Frisvad J.C."/>
            <person name="Goldman G.H."/>
            <person name="Houbraken J."/>
            <person name="Oakley B."/>
            <person name="Pocsi I."/>
            <person name="Scazzocchio C."/>
            <person name="Seiboth B."/>
            <person name="vanKuyk P.A."/>
            <person name="Wortman J."/>
            <person name="Dyer P.S."/>
            <person name="Grigoriev I.V."/>
        </authorList>
    </citation>
    <scope>NUCLEOTIDE SEQUENCE [LARGE SCALE GENOMIC DNA]</scope>
    <source>
        <strain evidence="14">CBS 506.65</strain>
    </source>
</reference>
<dbReference type="GO" id="GO:0016787">
    <property type="term" value="F:hydrolase activity"/>
    <property type="evidence" value="ECO:0007669"/>
    <property type="project" value="InterPro"/>
</dbReference>
<evidence type="ECO:0000256" key="1">
    <source>
        <dbReference type="ARBA" id="ARBA00005079"/>
    </source>
</evidence>
<organism evidence="13 14">
    <name type="scientific">Penicilliopsis zonata CBS 506.65</name>
    <dbReference type="NCBI Taxonomy" id="1073090"/>
    <lineage>
        <taxon>Eukaryota</taxon>
        <taxon>Fungi</taxon>
        <taxon>Dikarya</taxon>
        <taxon>Ascomycota</taxon>
        <taxon>Pezizomycotina</taxon>
        <taxon>Eurotiomycetes</taxon>
        <taxon>Eurotiomycetidae</taxon>
        <taxon>Eurotiales</taxon>
        <taxon>Aspergillaceae</taxon>
        <taxon>Penicilliopsis</taxon>
    </lineage>
</organism>
<evidence type="ECO:0000313" key="13">
    <source>
        <dbReference type="EMBL" id="OJJ45105.1"/>
    </source>
</evidence>
<dbReference type="Pfam" id="PF04909">
    <property type="entry name" value="Amidohydro_2"/>
    <property type="match status" value="1"/>
</dbReference>
<dbReference type="SUPFAM" id="SSF51556">
    <property type="entry name" value="Metallo-dependent hydrolases"/>
    <property type="match status" value="1"/>
</dbReference>
<evidence type="ECO:0000256" key="9">
    <source>
        <dbReference type="ARBA" id="ARBA00023239"/>
    </source>
</evidence>
<dbReference type="Proteomes" id="UP000184188">
    <property type="component" value="Unassembled WGS sequence"/>
</dbReference>
<proteinExistence type="inferred from homology"/>
<evidence type="ECO:0000256" key="6">
    <source>
        <dbReference type="ARBA" id="ARBA00022723"/>
    </source>
</evidence>
<dbReference type="EMBL" id="KV878346">
    <property type="protein sequence ID" value="OJJ45105.1"/>
    <property type="molecule type" value="Genomic_DNA"/>
</dbReference>
<evidence type="ECO:0000256" key="5">
    <source>
        <dbReference type="ARBA" id="ARBA00021214"/>
    </source>
</evidence>